<dbReference type="Pfam" id="PF17863">
    <property type="entry name" value="AAA_lid_2"/>
    <property type="match status" value="1"/>
</dbReference>
<dbReference type="InterPro" id="IPR041628">
    <property type="entry name" value="ChlI/MoxR_AAA_lid"/>
</dbReference>
<accession>A0A918JRW1</accession>
<name>A0A918JRW1_9FLAO</name>
<organism evidence="3 4">
    <name type="scientific">Aquimarina muelleri</name>
    <dbReference type="NCBI Taxonomy" id="279356"/>
    <lineage>
        <taxon>Bacteria</taxon>
        <taxon>Pseudomonadati</taxon>
        <taxon>Bacteroidota</taxon>
        <taxon>Flavobacteriia</taxon>
        <taxon>Flavobacteriales</taxon>
        <taxon>Flavobacteriaceae</taxon>
        <taxon>Aquimarina</taxon>
    </lineage>
</organism>
<dbReference type="RefSeq" id="WP_051316562.1">
    <property type="nucleotide sequence ID" value="NZ_BMWS01000002.1"/>
</dbReference>
<comment type="caution">
    <text evidence="3">The sequence shown here is derived from an EMBL/GenBank/DDBJ whole genome shotgun (WGS) entry which is preliminary data.</text>
</comment>
<dbReference type="Gene3D" id="3.40.50.300">
    <property type="entry name" value="P-loop containing nucleotide triphosphate hydrolases"/>
    <property type="match status" value="1"/>
</dbReference>
<dbReference type="SMART" id="SM00327">
    <property type="entry name" value="VWA"/>
    <property type="match status" value="1"/>
</dbReference>
<dbReference type="Gene3D" id="3.40.50.410">
    <property type="entry name" value="von Willebrand factor, type A domain"/>
    <property type="match status" value="1"/>
</dbReference>
<dbReference type="Pfam" id="PF13519">
    <property type="entry name" value="VWA_2"/>
    <property type="match status" value="1"/>
</dbReference>
<dbReference type="SUPFAM" id="SSF53300">
    <property type="entry name" value="vWA-like"/>
    <property type="match status" value="1"/>
</dbReference>
<dbReference type="AlphaFoldDB" id="A0A918JRW1"/>
<dbReference type="InterPro" id="IPR002035">
    <property type="entry name" value="VWF_A"/>
</dbReference>
<evidence type="ECO:0000313" key="3">
    <source>
        <dbReference type="EMBL" id="GGX05083.1"/>
    </source>
</evidence>
<dbReference type="Proteomes" id="UP000601108">
    <property type="component" value="Unassembled WGS sequence"/>
</dbReference>
<evidence type="ECO:0000313" key="4">
    <source>
        <dbReference type="Proteomes" id="UP000601108"/>
    </source>
</evidence>
<sequence length="554" mass="62376">MQSKYTYPFTAILDQEDLKLCLVLNLIDPSIGGVLATGDKGTAKTTMVRGLSQLMGDDFPFVNLPIGATEDRVLGSINLEALINQKTTMVDKGLLAQAHQGFLYIDEVNLLNDYLMDVLLDASATGGYHLERESISQWMDSRFCLVGTMNPEEGALRPQLLDRFGLSVHITTPKEIKIRTKIAMQRLNFDSDPEAFYQKFEKEERTIKTQVLLAKERLHKVTISETIQEQCAELTIANQVEGMRADILLLKTARAYAAYYNKEQVTTEMVTVIAPFVLQHRAKEYTPPSNQDQEQSSDPENQEPKEETAPQNGQSNTTYQLPKTVRQGLKFTASKATKKQEIPLDTLQKLYQVSYPAQRQPEISVLQSVKNYLSTNKFRTIYKQATKKAVARIVFLVDTSASMAIEQQMGYIKGIIEKTITSCPMQKVQYAIVGLQDTTAKVFQEFTTSTPQILSVNYQLKTGGKTNLGAAFFKVYEVLRSMNMQTVQLFVFTDGKINTGTENPFQYAVTTYKKYLARIPKATIVDTEYGFVRLGKAQQLAQQLRLGYSTISDF</sequence>
<protein>
    <recommendedName>
        <fullName evidence="2">VWFA domain-containing protein</fullName>
    </recommendedName>
</protein>
<keyword evidence="4" id="KW-1185">Reference proteome</keyword>
<dbReference type="InterPro" id="IPR036465">
    <property type="entry name" value="vWFA_dom_sf"/>
</dbReference>
<dbReference type="Pfam" id="PF07728">
    <property type="entry name" value="AAA_5"/>
    <property type="match status" value="1"/>
</dbReference>
<dbReference type="SUPFAM" id="SSF52540">
    <property type="entry name" value="P-loop containing nucleoside triphosphate hydrolases"/>
    <property type="match status" value="1"/>
</dbReference>
<proteinExistence type="predicted"/>
<dbReference type="PANTHER" id="PTHR35023">
    <property type="entry name" value="CHELATASE-RELATED"/>
    <property type="match status" value="1"/>
</dbReference>
<feature type="compositionally biased region" description="Polar residues" evidence="1">
    <location>
        <begin position="309"/>
        <end position="320"/>
    </location>
</feature>
<dbReference type="GO" id="GO:0005524">
    <property type="term" value="F:ATP binding"/>
    <property type="evidence" value="ECO:0007669"/>
    <property type="project" value="InterPro"/>
</dbReference>
<reference evidence="3 4" key="1">
    <citation type="journal article" date="2014" name="Int. J. Syst. Evol. Microbiol.">
        <title>Complete genome sequence of Corynebacterium casei LMG S-19264T (=DSM 44701T), isolated from a smear-ripened cheese.</title>
        <authorList>
            <consortium name="US DOE Joint Genome Institute (JGI-PGF)"/>
            <person name="Walter F."/>
            <person name="Albersmeier A."/>
            <person name="Kalinowski J."/>
            <person name="Ruckert C."/>
        </authorList>
    </citation>
    <scope>NUCLEOTIDE SEQUENCE [LARGE SCALE GENOMIC DNA]</scope>
    <source>
        <strain evidence="3 4">KCTC 12285</strain>
    </source>
</reference>
<evidence type="ECO:0000259" key="2">
    <source>
        <dbReference type="PROSITE" id="PS50234"/>
    </source>
</evidence>
<dbReference type="Gene3D" id="1.10.8.80">
    <property type="entry name" value="Magnesium chelatase subunit I, C-Terminal domain"/>
    <property type="match status" value="1"/>
</dbReference>
<dbReference type="PROSITE" id="PS50234">
    <property type="entry name" value="VWFA"/>
    <property type="match status" value="1"/>
</dbReference>
<dbReference type="PANTHER" id="PTHR35023:SF1">
    <property type="entry name" value="MG-PROTOPORPHYRIN IX CHELATASE"/>
    <property type="match status" value="1"/>
</dbReference>
<evidence type="ECO:0000256" key="1">
    <source>
        <dbReference type="SAM" id="MobiDB-lite"/>
    </source>
</evidence>
<dbReference type="GO" id="GO:0016887">
    <property type="term" value="F:ATP hydrolysis activity"/>
    <property type="evidence" value="ECO:0007669"/>
    <property type="project" value="InterPro"/>
</dbReference>
<dbReference type="InterPro" id="IPR011704">
    <property type="entry name" value="ATPase_dyneun-rel_AAA"/>
</dbReference>
<dbReference type="InterPro" id="IPR052989">
    <property type="entry name" value="Mg-chelatase_DI-like"/>
</dbReference>
<dbReference type="InterPro" id="IPR027417">
    <property type="entry name" value="P-loop_NTPase"/>
</dbReference>
<gene>
    <name evidence="3" type="ORF">GCM10007384_03470</name>
</gene>
<feature type="domain" description="VWFA" evidence="2">
    <location>
        <begin position="392"/>
        <end position="545"/>
    </location>
</feature>
<feature type="region of interest" description="Disordered" evidence="1">
    <location>
        <begin position="285"/>
        <end position="320"/>
    </location>
</feature>
<dbReference type="EMBL" id="BMWS01000002">
    <property type="protein sequence ID" value="GGX05083.1"/>
    <property type="molecule type" value="Genomic_DNA"/>
</dbReference>